<keyword evidence="2" id="KW-0408">Iron</keyword>
<evidence type="ECO:0000259" key="4">
    <source>
        <dbReference type="PROSITE" id="PS51379"/>
    </source>
</evidence>
<dbReference type="PROSITE" id="PS00198">
    <property type="entry name" value="4FE4S_FER_1"/>
    <property type="match status" value="1"/>
</dbReference>
<proteinExistence type="predicted"/>
<reference evidence="5 6" key="1">
    <citation type="submission" date="2013-12" db="EMBL/GenBank/DDBJ databases">
        <title>Draft genome sequence of Caloranaerobacter sp. H53214.</title>
        <authorList>
            <person name="Jiang L.J."/>
            <person name="Shao Z.Z."/>
            <person name="Long M.N."/>
        </authorList>
    </citation>
    <scope>NUCLEOTIDE SEQUENCE [LARGE SCALE GENOMIC DNA]</scope>
    <source>
        <strain evidence="5 6">H53214</strain>
    </source>
</reference>
<evidence type="ECO:0000313" key="6">
    <source>
        <dbReference type="Proteomes" id="UP000029622"/>
    </source>
</evidence>
<keyword evidence="3" id="KW-0411">Iron-sulfur</keyword>
<dbReference type="GO" id="GO:0046872">
    <property type="term" value="F:metal ion binding"/>
    <property type="evidence" value="ECO:0007669"/>
    <property type="project" value="UniProtKB-KW"/>
</dbReference>
<evidence type="ECO:0000256" key="1">
    <source>
        <dbReference type="ARBA" id="ARBA00022723"/>
    </source>
</evidence>
<dbReference type="InterPro" id="IPR017896">
    <property type="entry name" value="4Fe4S_Fe-S-bd"/>
</dbReference>
<sequence length="68" mass="7496">MKKAVINPSKCDQSPFCPVVRVCPVNAVKQKRVGFFKASTPEVDPDICIGCGKCVNYCPHRAVKMVEK</sequence>
<gene>
    <name evidence="5" type="ORF">Y919_07555</name>
</gene>
<evidence type="ECO:0000256" key="3">
    <source>
        <dbReference type="ARBA" id="ARBA00023014"/>
    </source>
</evidence>
<dbReference type="Gene3D" id="3.30.70.20">
    <property type="match status" value="1"/>
</dbReference>
<dbReference type="Proteomes" id="UP000029622">
    <property type="component" value="Unassembled WGS sequence"/>
</dbReference>
<dbReference type="STRING" id="1156417.Y919_07555"/>
<comment type="caution">
    <text evidence="5">The sequence shown here is derived from an EMBL/GenBank/DDBJ whole genome shotgun (WGS) entry which is preliminary data.</text>
</comment>
<accession>A0A096CUI9</accession>
<keyword evidence="1" id="KW-0479">Metal-binding</keyword>
<dbReference type="SUPFAM" id="SSF54862">
    <property type="entry name" value="4Fe-4S ferredoxins"/>
    <property type="match status" value="1"/>
</dbReference>
<dbReference type="AlphaFoldDB" id="A0A096CUI9"/>
<dbReference type="PROSITE" id="PS51379">
    <property type="entry name" value="4FE4S_FER_2"/>
    <property type="match status" value="2"/>
</dbReference>
<dbReference type="Pfam" id="PF12837">
    <property type="entry name" value="Fer4_6"/>
    <property type="match status" value="1"/>
</dbReference>
<name>A0A096CUI9_9FIRM</name>
<evidence type="ECO:0000256" key="2">
    <source>
        <dbReference type="ARBA" id="ARBA00023004"/>
    </source>
</evidence>
<dbReference type="RefSeq" id="WP_035163682.1">
    <property type="nucleotide sequence ID" value="NZ_AZTB01000035.1"/>
</dbReference>
<feature type="domain" description="4Fe-4S ferredoxin-type" evidence="4">
    <location>
        <begin position="39"/>
        <end position="68"/>
    </location>
</feature>
<organism evidence="5 6">
    <name type="scientific">Caloranaerobacter azorensis H53214</name>
    <dbReference type="NCBI Taxonomy" id="1156417"/>
    <lineage>
        <taxon>Bacteria</taxon>
        <taxon>Bacillati</taxon>
        <taxon>Bacillota</taxon>
        <taxon>Tissierellia</taxon>
        <taxon>Tissierellales</taxon>
        <taxon>Thermohalobacteraceae</taxon>
        <taxon>Caloranaerobacter</taxon>
    </lineage>
</organism>
<dbReference type="EMBL" id="AZTB01000035">
    <property type="protein sequence ID" value="KGG80204.1"/>
    <property type="molecule type" value="Genomic_DNA"/>
</dbReference>
<dbReference type="InterPro" id="IPR017900">
    <property type="entry name" value="4Fe4S_Fe_S_CS"/>
</dbReference>
<feature type="domain" description="4Fe-4S ferredoxin-type" evidence="4">
    <location>
        <begin position="2"/>
        <end position="33"/>
    </location>
</feature>
<evidence type="ECO:0000313" key="5">
    <source>
        <dbReference type="EMBL" id="KGG80204.1"/>
    </source>
</evidence>
<protein>
    <submittedName>
        <fullName evidence="5">4Fe-4S ferredoxin</fullName>
    </submittedName>
</protein>
<dbReference type="GO" id="GO:0051536">
    <property type="term" value="F:iron-sulfur cluster binding"/>
    <property type="evidence" value="ECO:0007669"/>
    <property type="project" value="UniProtKB-KW"/>
</dbReference>